<dbReference type="RefSeq" id="WP_044435782.1">
    <property type="nucleotide sequence ID" value="NZ_BJYZ01000036.1"/>
</dbReference>
<dbReference type="EMBL" id="BJYZ01000036">
    <property type="protein sequence ID" value="GEO42118.1"/>
    <property type="molecule type" value="Genomic_DNA"/>
</dbReference>
<organism evidence="2 3">
    <name type="scientific">Skermanella aerolata</name>
    <dbReference type="NCBI Taxonomy" id="393310"/>
    <lineage>
        <taxon>Bacteria</taxon>
        <taxon>Pseudomonadati</taxon>
        <taxon>Pseudomonadota</taxon>
        <taxon>Alphaproteobacteria</taxon>
        <taxon>Rhodospirillales</taxon>
        <taxon>Azospirillaceae</taxon>
        <taxon>Skermanella</taxon>
    </lineage>
</organism>
<gene>
    <name evidence="2" type="ORF">SAE02_62660</name>
</gene>
<sequence length="190" mass="21011">MAESTVIRTVADLDRAVRALCEYFNTDTTIIIGSQAILVGWPDAPALMRTSVEIDAYPCNAREWEAMHPDAEASEEISVLFGYLSDFHTAHGFYIDGVDETTARLPPGWRERAVSRAVHSYGRMVSAIAPATNDLIVSKLHPLREKDKDFIRACHQAKPLDIAVVKQLLADTLPSPHVHNAAMAFLNTLK</sequence>
<evidence type="ECO:0000313" key="2">
    <source>
        <dbReference type="EMBL" id="GEO42118.1"/>
    </source>
</evidence>
<dbReference type="AlphaFoldDB" id="A0A512E048"/>
<accession>A0A512E048</accession>
<dbReference type="Proteomes" id="UP000321523">
    <property type="component" value="Unassembled WGS sequence"/>
</dbReference>
<name>A0A512E048_9PROT</name>
<dbReference type="InterPro" id="IPR045792">
    <property type="entry name" value="DUF6036"/>
</dbReference>
<evidence type="ECO:0000313" key="3">
    <source>
        <dbReference type="Proteomes" id="UP000321523"/>
    </source>
</evidence>
<dbReference type="Pfam" id="PF19502">
    <property type="entry name" value="DUF6036"/>
    <property type="match status" value="1"/>
</dbReference>
<proteinExistence type="predicted"/>
<feature type="domain" description="DUF6036" evidence="1">
    <location>
        <begin position="11"/>
        <end position="171"/>
    </location>
</feature>
<protein>
    <recommendedName>
        <fullName evidence="1">DUF6036 domain-containing protein</fullName>
    </recommendedName>
</protein>
<reference evidence="2 3" key="1">
    <citation type="submission" date="2019-07" db="EMBL/GenBank/DDBJ databases">
        <title>Whole genome shotgun sequence of Skermanella aerolata NBRC 106429.</title>
        <authorList>
            <person name="Hosoyama A."/>
            <person name="Uohara A."/>
            <person name="Ohji S."/>
            <person name="Ichikawa N."/>
        </authorList>
    </citation>
    <scope>NUCLEOTIDE SEQUENCE [LARGE SCALE GENOMIC DNA]</scope>
    <source>
        <strain evidence="2 3">NBRC 106429</strain>
    </source>
</reference>
<keyword evidence="3" id="KW-1185">Reference proteome</keyword>
<comment type="caution">
    <text evidence="2">The sequence shown here is derived from an EMBL/GenBank/DDBJ whole genome shotgun (WGS) entry which is preliminary data.</text>
</comment>
<evidence type="ECO:0000259" key="1">
    <source>
        <dbReference type="Pfam" id="PF19502"/>
    </source>
</evidence>